<dbReference type="RefSeq" id="WP_160753265.1">
    <property type="nucleotide sequence ID" value="NZ_WTYA01000006.1"/>
</dbReference>
<evidence type="ECO:0000313" key="7">
    <source>
        <dbReference type="Proteomes" id="UP000439780"/>
    </source>
</evidence>
<dbReference type="PANTHER" id="PTHR37423">
    <property type="entry name" value="SOLUBLE LYTIC MUREIN TRANSGLYCOSYLASE-RELATED"/>
    <property type="match status" value="1"/>
</dbReference>
<proteinExistence type="inferred from homology"/>
<gene>
    <name evidence="6" type="ORF">GRI58_09020</name>
</gene>
<dbReference type="SUPFAM" id="SSF48435">
    <property type="entry name" value="Bacterial muramidases"/>
    <property type="match status" value="1"/>
</dbReference>
<dbReference type="AlphaFoldDB" id="A0A845AEM2"/>
<evidence type="ECO:0000256" key="1">
    <source>
        <dbReference type="ARBA" id="ARBA00007734"/>
    </source>
</evidence>
<evidence type="ECO:0000256" key="3">
    <source>
        <dbReference type="ARBA" id="ARBA00022729"/>
    </source>
</evidence>
<dbReference type="Gene3D" id="1.25.20.10">
    <property type="entry name" value="Bacterial muramidases"/>
    <property type="match status" value="1"/>
</dbReference>
<dbReference type="CDD" id="cd13401">
    <property type="entry name" value="Slt70-like"/>
    <property type="match status" value="1"/>
</dbReference>
<dbReference type="Pfam" id="PF01464">
    <property type="entry name" value="SLT"/>
    <property type="match status" value="1"/>
</dbReference>
<protein>
    <submittedName>
        <fullName evidence="6">Transglycosylase SLT domain-containing protein</fullName>
    </submittedName>
</protein>
<dbReference type="Proteomes" id="UP000439780">
    <property type="component" value="Unassembled WGS sequence"/>
</dbReference>
<comment type="caution">
    <text evidence="6">The sequence shown here is derived from an EMBL/GenBank/DDBJ whole genome shotgun (WGS) entry which is preliminary data.</text>
</comment>
<dbReference type="SUPFAM" id="SSF53955">
    <property type="entry name" value="Lysozyme-like"/>
    <property type="match status" value="1"/>
</dbReference>
<evidence type="ECO:0000256" key="2">
    <source>
        <dbReference type="ARBA" id="ARBA00009387"/>
    </source>
</evidence>
<dbReference type="InterPro" id="IPR008258">
    <property type="entry name" value="Transglycosylase_SLT_dom_1"/>
</dbReference>
<comment type="similarity">
    <text evidence="1">Belongs to the transglycosylase Slt family.</text>
</comment>
<sequence>MKKRTFFAGLLAAIALPVGANASSLSVNYFTRATSAAVPQLLSDSDRTYYTSLFGAIDAKNWDQVEVLLAQRQDGPLQGFALASYFLDASSPKIPLERLTDWLQKYPNLPQAAQIAQLAYKRGLTTFPALPVAQQLQSQPGLTRRSRPPSVNDGTMPADIASQITQKIVSDDPDGARLLLDGVDATLSPQARAEWRQKVAWSYYIENRDAEAYALARTVTDGSGPWVAEGEWVVGLSAWRLDDCRDSAIGFQRAAASTSDPELIAASRYWASRALIRCRKPDEAAKQLRDAARYDETLYGMLALEQLGVHYSGEFRKPDLTSDDWRRLSNDENAREAVMLAELGRTADAETAIKYQARIGNPREFDALARLARALGLAGAQRFMAYNVPRGAKPDPSLRWPIASEAPRGGWRVDPALAFAHALQESSFRPDAVSQANAIGLMQVRPIAAREHAGAINLDARYVDLKDPSTNLALGQQTLQSLADANATGGTLPKVMAAYNAGLSPVTRWNREVNDMGDPLLWMESIPYWETRGYVNIVMRNYWMYLRQAGAPAPSRVTLAENAWPQFPKER</sequence>
<dbReference type="Gene3D" id="1.10.530.10">
    <property type="match status" value="1"/>
</dbReference>
<dbReference type="InterPro" id="IPR008939">
    <property type="entry name" value="Lytic_TGlycosylase_superhlx_U"/>
</dbReference>
<dbReference type="EMBL" id="WTYA01000006">
    <property type="protein sequence ID" value="MXP28962.1"/>
    <property type="molecule type" value="Genomic_DNA"/>
</dbReference>
<keyword evidence="7" id="KW-1185">Reference proteome</keyword>
<dbReference type="OrthoDB" id="9815002at2"/>
<feature type="signal peptide" evidence="4">
    <location>
        <begin position="1"/>
        <end position="22"/>
    </location>
</feature>
<name>A0A845AEM2_9SPHN</name>
<accession>A0A845AEM2</accession>
<comment type="similarity">
    <text evidence="2">Belongs to the virb1 family.</text>
</comment>
<reference evidence="6 7" key="1">
    <citation type="submission" date="2019-12" db="EMBL/GenBank/DDBJ databases">
        <title>Genomic-based taxomic classification of the family Erythrobacteraceae.</title>
        <authorList>
            <person name="Xu L."/>
        </authorList>
    </citation>
    <scope>NUCLEOTIDE SEQUENCE [LARGE SCALE GENOMIC DNA]</scope>
    <source>
        <strain evidence="6 7">KEMB 9005-328</strain>
    </source>
</reference>
<dbReference type="InterPro" id="IPR023346">
    <property type="entry name" value="Lysozyme-like_dom_sf"/>
</dbReference>
<dbReference type="PANTHER" id="PTHR37423:SF2">
    <property type="entry name" value="MEMBRANE-BOUND LYTIC MUREIN TRANSGLYCOSYLASE C"/>
    <property type="match status" value="1"/>
</dbReference>
<feature type="domain" description="Transglycosylase SLT" evidence="5">
    <location>
        <begin position="411"/>
        <end position="515"/>
    </location>
</feature>
<dbReference type="GO" id="GO:0042597">
    <property type="term" value="C:periplasmic space"/>
    <property type="evidence" value="ECO:0007669"/>
    <property type="project" value="InterPro"/>
</dbReference>
<evidence type="ECO:0000256" key="4">
    <source>
        <dbReference type="SAM" id="SignalP"/>
    </source>
</evidence>
<evidence type="ECO:0000313" key="6">
    <source>
        <dbReference type="EMBL" id="MXP28962.1"/>
    </source>
</evidence>
<dbReference type="GO" id="GO:0004553">
    <property type="term" value="F:hydrolase activity, hydrolyzing O-glycosyl compounds"/>
    <property type="evidence" value="ECO:0007669"/>
    <property type="project" value="InterPro"/>
</dbReference>
<organism evidence="6 7">
    <name type="scientific">Qipengyuania algicida</name>
    <dbReference type="NCBI Taxonomy" id="1836209"/>
    <lineage>
        <taxon>Bacteria</taxon>
        <taxon>Pseudomonadati</taxon>
        <taxon>Pseudomonadota</taxon>
        <taxon>Alphaproteobacteria</taxon>
        <taxon>Sphingomonadales</taxon>
        <taxon>Erythrobacteraceae</taxon>
        <taxon>Qipengyuania</taxon>
    </lineage>
</organism>
<evidence type="ECO:0000259" key="5">
    <source>
        <dbReference type="Pfam" id="PF01464"/>
    </source>
</evidence>
<feature type="chain" id="PRO_5032437237" evidence="4">
    <location>
        <begin position="23"/>
        <end position="571"/>
    </location>
</feature>
<keyword evidence="3 4" id="KW-0732">Signal</keyword>